<dbReference type="GO" id="GO:0045944">
    <property type="term" value="P:positive regulation of transcription by RNA polymerase II"/>
    <property type="evidence" value="ECO:0007669"/>
    <property type="project" value="TreeGrafter"/>
</dbReference>
<dbReference type="Pfam" id="PF00172">
    <property type="entry name" value="Zn_clus"/>
    <property type="match status" value="1"/>
</dbReference>
<dbReference type="CDD" id="cd12148">
    <property type="entry name" value="fungal_TF_MHR"/>
    <property type="match status" value="1"/>
</dbReference>
<feature type="region of interest" description="Disordered" evidence="3">
    <location>
        <begin position="1"/>
        <end position="41"/>
    </location>
</feature>
<dbReference type="Gene3D" id="4.10.240.10">
    <property type="entry name" value="Zn(2)-C6 fungal-type DNA-binding domain"/>
    <property type="match status" value="1"/>
</dbReference>
<evidence type="ECO:0000259" key="4">
    <source>
        <dbReference type="PROSITE" id="PS50048"/>
    </source>
</evidence>
<name>U4KVR0_PYROM</name>
<dbReference type="GO" id="GO:0000976">
    <property type="term" value="F:transcription cis-regulatory region binding"/>
    <property type="evidence" value="ECO:0007669"/>
    <property type="project" value="TreeGrafter"/>
</dbReference>
<dbReference type="InterPro" id="IPR036864">
    <property type="entry name" value="Zn2-C6_fun-type_DNA-bd_sf"/>
</dbReference>
<feature type="compositionally biased region" description="Low complexity" evidence="3">
    <location>
        <begin position="19"/>
        <end position="37"/>
    </location>
</feature>
<dbReference type="EMBL" id="HF935252">
    <property type="protein sequence ID" value="CCX05392.1"/>
    <property type="molecule type" value="Genomic_DNA"/>
</dbReference>
<evidence type="ECO:0000256" key="3">
    <source>
        <dbReference type="SAM" id="MobiDB-lite"/>
    </source>
</evidence>
<dbReference type="Pfam" id="PF11951">
    <property type="entry name" value="Fungal_trans_2"/>
    <property type="match status" value="1"/>
</dbReference>
<accession>U4KVR0</accession>
<dbReference type="CDD" id="cd00067">
    <property type="entry name" value="GAL4"/>
    <property type="match status" value="1"/>
</dbReference>
<dbReference type="InterPro" id="IPR001138">
    <property type="entry name" value="Zn2Cys6_DnaBD"/>
</dbReference>
<keyword evidence="6" id="KW-1185">Reference proteome</keyword>
<dbReference type="PROSITE" id="PS50048">
    <property type="entry name" value="ZN2_CY6_FUNGAL_2"/>
    <property type="match status" value="1"/>
</dbReference>
<evidence type="ECO:0000313" key="6">
    <source>
        <dbReference type="Proteomes" id="UP000018144"/>
    </source>
</evidence>
<dbReference type="STRING" id="1076935.U4KVR0"/>
<dbReference type="AlphaFoldDB" id="U4KVR0"/>
<protein>
    <recommendedName>
        <fullName evidence="4">Zn(2)-C6 fungal-type domain-containing protein</fullName>
    </recommendedName>
</protein>
<dbReference type="InterPro" id="IPR021858">
    <property type="entry name" value="Fun_TF"/>
</dbReference>
<dbReference type="PANTHER" id="PTHR37534:SF5">
    <property type="entry name" value="C6 ZINC FINGER DOMAIN-CONTAINING PROTEIN"/>
    <property type="match status" value="1"/>
</dbReference>
<evidence type="ECO:0000313" key="5">
    <source>
        <dbReference type="EMBL" id="CCX05392.1"/>
    </source>
</evidence>
<dbReference type="PANTHER" id="PTHR37534">
    <property type="entry name" value="TRANSCRIPTIONAL ACTIVATOR PROTEIN UGA3"/>
    <property type="match status" value="1"/>
</dbReference>
<keyword evidence="2" id="KW-0539">Nucleus</keyword>
<dbReference type="GO" id="GO:0008270">
    <property type="term" value="F:zinc ion binding"/>
    <property type="evidence" value="ECO:0007669"/>
    <property type="project" value="InterPro"/>
</dbReference>
<comment type="subcellular location">
    <subcellularLocation>
        <location evidence="1">Nucleus</location>
    </subcellularLocation>
</comment>
<dbReference type="Proteomes" id="UP000018144">
    <property type="component" value="Unassembled WGS sequence"/>
</dbReference>
<dbReference type="OrthoDB" id="5319341at2759"/>
<organism evidence="5 6">
    <name type="scientific">Pyronema omphalodes (strain CBS 100304)</name>
    <name type="common">Pyronema confluens</name>
    <dbReference type="NCBI Taxonomy" id="1076935"/>
    <lineage>
        <taxon>Eukaryota</taxon>
        <taxon>Fungi</taxon>
        <taxon>Dikarya</taxon>
        <taxon>Ascomycota</taxon>
        <taxon>Pezizomycotina</taxon>
        <taxon>Pezizomycetes</taxon>
        <taxon>Pezizales</taxon>
        <taxon>Pyronemataceae</taxon>
        <taxon>Pyronema</taxon>
    </lineage>
</organism>
<dbReference type="GO" id="GO:0005634">
    <property type="term" value="C:nucleus"/>
    <property type="evidence" value="ECO:0007669"/>
    <property type="project" value="UniProtKB-SubCell"/>
</dbReference>
<reference evidence="5 6" key="1">
    <citation type="journal article" date="2013" name="PLoS Genet.">
        <title>The genome and development-dependent transcriptomes of Pyronema confluens: a window into fungal evolution.</title>
        <authorList>
            <person name="Traeger S."/>
            <person name="Altegoer F."/>
            <person name="Freitag M."/>
            <person name="Gabaldon T."/>
            <person name="Kempken F."/>
            <person name="Kumar A."/>
            <person name="Marcet-Houben M."/>
            <person name="Poggeler S."/>
            <person name="Stajich J.E."/>
            <person name="Nowrousian M."/>
        </authorList>
    </citation>
    <scope>NUCLEOTIDE SEQUENCE [LARGE SCALE GENOMIC DNA]</scope>
    <source>
        <strain evidence="6">CBS 100304</strain>
        <tissue evidence="5">Vegetative mycelium</tissue>
    </source>
</reference>
<dbReference type="OMA" id="TCWRIRD"/>
<proteinExistence type="predicted"/>
<dbReference type="GO" id="GO:0000981">
    <property type="term" value="F:DNA-binding transcription factor activity, RNA polymerase II-specific"/>
    <property type="evidence" value="ECO:0007669"/>
    <property type="project" value="InterPro"/>
</dbReference>
<gene>
    <name evidence="5" type="ORF">PCON_04979</name>
</gene>
<dbReference type="eggNOG" id="ENOG502QRH3">
    <property type="taxonomic scope" value="Eukaryota"/>
</dbReference>
<feature type="domain" description="Zn(2)-C6 fungal-type" evidence="4">
    <location>
        <begin position="71"/>
        <end position="96"/>
    </location>
</feature>
<sequence>MTYLLGKTRQRRRGKKIAPSSPFSSSKQRSSSESQQPAHVQCQMSVVRRGPASRSRIGCAGCWLTPHSKRCRDRHIKCDQKQPCDRCQRDRVACSYGDQTTFTVKEWSPEEVGLPRIELAVGFAVVDGIARSAPYQFVNETPIIEDQYIITTETLSPVLSPKILQHKRTPSVALSSPSPSAQYLPLYRPSKPITSELDAFFLDRYCHIVGPWFDLLDSEQHFSYVVPHLALSHPLLLLSGLACAAKQHYLTSTQRGDTAFAYYDDALRMLTAALEDVSRSSSTAVFASCLLLAHCEMIDASNQDWHLHLSGTYSLVSTQGWNGRSGGLSQACFWIYCRMDVLSSLATATPTRLDTSVWLPGDDVQPAGGWTVDSWSNYVVLLLAQVHNLLCRVRRHHPTSTALFEEWNSLQELILAHERRAPWQFQPLALLEPDLLNEENPFRSTRYVSDAVCAGAQMFDLTRFLLILARPENTRNERMARFASQEEVATRFVDAVIANSVFNRRDISWVNAVQLLTSAGLALVGWPKRKALLRCLLDIHTRTGWNTKGNVDRLLDWWGWTGPLRERGLEWRDVTEEVGYVETVHECLGRVFELNYPSIL</sequence>
<evidence type="ECO:0000256" key="1">
    <source>
        <dbReference type="ARBA" id="ARBA00004123"/>
    </source>
</evidence>
<evidence type="ECO:0000256" key="2">
    <source>
        <dbReference type="ARBA" id="ARBA00023242"/>
    </source>
</evidence>